<dbReference type="InterPro" id="IPR025845">
    <property type="entry name" value="Thg1_C_dom"/>
</dbReference>
<dbReference type="GO" id="GO:0006400">
    <property type="term" value="P:tRNA modification"/>
    <property type="evidence" value="ECO:0007669"/>
    <property type="project" value="UniProtKB-UniRule"/>
</dbReference>
<evidence type="ECO:0000256" key="5">
    <source>
        <dbReference type="ARBA" id="ARBA00022695"/>
    </source>
</evidence>
<feature type="domain" description="tRNAHis guanylyltransferase catalytic" evidence="15">
    <location>
        <begin position="6"/>
        <end position="135"/>
    </location>
</feature>
<dbReference type="AlphaFoldDB" id="A0AAV9I2N9"/>
<name>A0AAV9I2N9_9RHOD</name>
<evidence type="ECO:0000256" key="9">
    <source>
        <dbReference type="ARBA" id="ARBA00023134"/>
    </source>
</evidence>
<comment type="caution">
    <text evidence="17">The sequence shown here is derived from an EMBL/GenBank/DDBJ whole genome shotgun (WGS) entry which is preliminary data.</text>
</comment>
<evidence type="ECO:0000256" key="10">
    <source>
        <dbReference type="ARBA" id="ARBA00032480"/>
    </source>
</evidence>
<dbReference type="PANTHER" id="PTHR12729">
    <property type="entry name" value="TRNA(HIS) GUANYLYLTRANSFERASE-RELATED"/>
    <property type="match status" value="1"/>
</dbReference>
<evidence type="ECO:0000256" key="11">
    <source>
        <dbReference type="ARBA" id="ARBA00047281"/>
    </source>
</evidence>
<sequence length="260" mass="30820">MANSKYAYVKSFEVEERILPEVWIVVRLDGRCFSRFAEEHRLQKPNDERCLRLMEHSARKVLESFDDCFLAYGQSDEFSFVLRKQTNIFNRRKSKILSCVVSLFSSSFVFHWKTFFEDTELQYPPTFDGRVVVYPSEQTLRDYLSWRQVDCHINNQYNTCFWLLVQNGATPKEAYETLKGTLSDFKNELLFQKFGINYAHLEARFRKGSTLFKKAREDSLHSSKTTGYEIILTHEDIIHDAFWDQHRELLDSSVGRKKSR</sequence>
<comment type="cofactor">
    <cofactor evidence="14">
        <name>Mg(2+)</name>
        <dbReference type="ChEBI" id="CHEBI:18420"/>
    </cofactor>
    <text evidence="14">Binds 2 magnesium ions per subunit.</text>
</comment>
<dbReference type="Proteomes" id="UP001300502">
    <property type="component" value="Unassembled WGS sequence"/>
</dbReference>
<evidence type="ECO:0000256" key="13">
    <source>
        <dbReference type="PIRSR" id="PIRSR028980-1"/>
    </source>
</evidence>
<feature type="binding site" evidence="14">
    <location>
        <position position="29"/>
    </location>
    <ligand>
        <name>Mg(2+)</name>
        <dbReference type="ChEBI" id="CHEBI:18420"/>
        <label>2</label>
        <note>catalytic</note>
    </ligand>
</feature>
<keyword evidence="4 12" id="KW-0819">tRNA processing</keyword>
<evidence type="ECO:0000256" key="14">
    <source>
        <dbReference type="PIRSR" id="PIRSR028980-2"/>
    </source>
</evidence>
<proteinExistence type="inferred from homology"/>
<feature type="domain" description="Thg1 C-terminal" evidence="16">
    <location>
        <begin position="138"/>
        <end position="221"/>
    </location>
</feature>
<feature type="binding site" evidence="14">
    <location>
        <position position="76"/>
    </location>
    <ligand>
        <name>Mg(2+)</name>
        <dbReference type="ChEBI" id="CHEBI:18420"/>
        <label>1</label>
        <note>catalytic</note>
    </ligand>
</feature>
<keyword evidence="7 12" id="KW-0547">Nucleotide-binding</keyword>
<feature type="binding site" evidence="14">
    <location>
        <position position="76"/>
    </location>
    <ligand>
        <name>Mg(2+)</name>
        <dbReference type="ChEBI" id="CHEBI:18420"/>
        <label>2</label>
        <note>catalytic</note>
    </ligand>
</feature>
<accession>A0AAV9I2N9</accession>
<dbReference type="Pfam" id="PF14413">
    <property type="entry name" value="Thg1C"/>
    <property type="match status" value="1"/>
</dbReference>
<dbReference type="PIRSF" id="PIRSF028980">
    <property type="entry name" value="tRNAHis_guanylyltransferase"/>
    <property type="match status" value="1"/>
</dbReference>
<evidence type="ECO:0000313" key="17">
    <source>
        <dbReference type="EMBL" id="KAK4522541.1"/>
    </source>
</evidence>
<evidence type="ECO:0000256" key="1">
    <source>
        <dbReference type="ARBA" id="ARBA00010113"/>
    </source>
</evidence>
<dbReference type="Gene3D" id="3.30.70.3000">
    <property type="match status" value="1"/>
</dbReference>
<keyword evidence="5 12" id="KW-0548">Nucleotidyltransferase</keyword>
<gene>
    <name evidence="17" type="ORF">GAYE_PCTG10G0431</name>
</gene>
<evidence type="ECO:0000259" key="16">
    <source>
        <dbReference type="Pfam" id="PF14413"/>
    </source>
</evidence>
<dbReference type="Pfam" id="PF04446">
    <property type="entry name" value="Thg1"/>
    <property type="match status" value="1"/>
</dbReference>
<evidence type="ECO:0000256" key="2">
    <source>
        <dbReference type="ARBA" id="ARBA00012511"/>
    </source>
</evidence>
<protein>
    <recommendedName>
        <fullName evidence="2 12">tRNA(His) guanylyltransferase</fullName>
        <ecNumber evidence="2 12">2.7.7.79</ecNumber>
    </recommendedName>
    <alternativeName>
        <fullName evidence="10 12">tRNA-histidine guanylyltransferase</fullName>
    </alternativeName>
</protein>
<evidence type="ECO:0000256" key="4">
    <source>
        <dbReference type="ARBA" id="ARBA00022694"/>
    </source>
</evidence>
<feature type="binding site" evidence="14">
    <location>
        <position position="30"/>
    </location>
    <ligand>
        <name>Mg(2+)</name>
        <dbReference type="ChEBI" id="CHEBI:18420"/>
        <label>1</label>
        <note>catalytic</note>
    </ligand>
</feature>
<comment type="catalytic activity">
    <reaction evidence="11 12">
        <text>a 5'-end ribonucleotide-tRNA(His) + GTP + ATP + H2O = a 5'-end phospho-guanosine-ribonucleotide-tRNA(His) + AMP + 2 diphosphate + H(+)</text>
        <dbReference type="Rhea" id="RHEA:54564"/>
        <dbReference type="Rhea" id="RHEA-COMP:14193"/>
        <dbReference type="Rhea" id="RHEA-COMP:14917"/>
        <dbReference type="ChEBI" id="CHEBI:15377"/>
        <dbReference type="ChEBI" id="CHEBI:15378"/>
        <dbReference type="ChEBI" id="CHEBI:30616"/>
        <dbReference type="ChEBI" id="CHEBI:33019"/>
        <dbReference type="ChEBI" id="CHEBI:37565"/>
        <dbReference type="ChEBI" id="CHEBI:138282"/>
        <dbReference type="ChEBI" id="CHEBI:141847"/>
        <dbReference type="ChEBI" id="CHEBI:456215"/>
        <dbReference type="EC" id="2.7.7.79"/>
    </reaction>
</comment>
<dbReference type="InterPro" id="IPR038469">
    <property type="entry name" value="tRNAHis_GuaTrfase_Thg1_sf"/>
</dbReference>
<feature type="binding site" evidence="13">
    <location>
        <begin position="75"/>
        <end position="76"/>
    </location>
    <ligand>
        <name>GTP</name>
        <dbReference type="ChEBI" id="CHEBI:37565"/>
    </ligand>
</feature>
<keyword evidence="3 12" id="KW-0808">Transferase</keyword>
<comment type="function">
    <text evidence="12">Adds a GMP to the 5'-end of tRNA(His) after transcription and RNase P cleavage.</text>
</comment>
<evidence type="ECO:0000256" key="8">
    <source>
        <dbReference type="ARBA" id="ARBA00022842"/>
    </source>
</evidence>
<dbReference type="EC" id="2.7.7.79" evidence="2 12"/>
<feature type="binding site" evidence="14">
    <location>
        <position position="29"/>
    </location>
    <ligand>
        <name>Mg(2+)</name>
        <dbReference type="ChEBI" id="CHEBI:18420"/>
        <label>1</label>
        <note>catalytic</note>
    </ligand>
</feature>
<comment type="similarity">
    <text evidence="1 12">Belongs to the tRNA(His) guanylyltransferase family.</text>
</comment>
<dbReference type="FunFam" id="3.30.70.3000:FF:000001">
    <property type="entry name" value="tRNA(His) guanylyltransferase"/>
    <property type="match status" value="1"/>
</dbReference>
<keyword evidence="18" id="KW-1185">Reference proteome</keyword>
<organism evidence="17 18">
    <name type="scientific">Galdieria yellowstonensis</name>
    <dbReference type="NCBI Taxonomy" id="3028027"/>
    <lineage>
        <taxon>Eukaryota</taxon>
        <taxon>Rhodophyta</taxon>
        <taxon>Bangiophyceae</taxon>
        <taxon>Galdieriales</taxon>
        <taxon>Galdieriaceae</taxon>
        <taxon>Galdieria</taxon>
    </lineage>
</organism>
<dbReference type="EMBL" id="JANCYU010000006">
    <property type="protein sequence ID" value="KAK4522541.1"/>
    <property type="molecule type" value="Genomic_DNA"/>
</dbReference>
<keyword evidence="6 12" id="KW-0479">Metal-binding</keyword>
<keyword evidence="8 12" id="KW-0460">Magnesium</keyword>
<dbReference type="GO" id="GO:0000287">
    <property type="term" value="F:magnesium ion binding"/>
    <property type="evidence" value="ECO:0007669"/>
    <property type="project" value="UniProtKB-UniRule"/>
</dbReference>
<reference evidence="17 18" key="1">
    <citation type="submission" date="2022-07" db="EMBL/GenBank/DDBJ databases">
        <title>Genome-wide signatures of adaptation to extreme environments.</title>
        <authorList>
            <person name="Cho C.H."/>
            <person name="Yoon H.S."/>
        </authorList>
    </citation>
    <scope>NUCLEOTIDE SEQUENCE [LARGE SCALE GENOMIC DNA]</scope>
    <source>
        <strain evidence="17 18">108.79 E11</strain>
    </source>
</reference>
<evidence type="ECO:0000313" key="18">
    <source>
        <dbReference type="Proteomes" id="UP001300502"/>
    </source>
</evidence>
<dbReference type="GO" id="GO:0008193">
    <property type="term" value="F:tRNA guanylyltransferase activity"/>
    <property type="evidence" value="ECO:0007669"/>
    <property type="project" value="UniProtKB-UniRule"/>
</dbReference>
<evidence type="ECO:0000259" key="15">
    <source>
        <dbReference type="Pfam" id="PF04446"/>
    </source>
</evidence>
<evidence type="ECO:0000256" key="7">
    <source>
        <dbReference type="ARBA" id="ARBA00022741"/>
    </source>
</evidence>
<dbReference type="InterPro" id="IPR007537">
    <property type="entry name" value="tRNAHis_GuaTrfase_Thg1"/>
</dbReference>
<dbReference type="PANTHER" id="PTHR12729:SF6">
    <property type="entry name" value="TRNA(HIS) GUANYLYLTRANSFERASE-RELATED"/>
    <property type="match status" value="1"/>
</dbReference>
<dbReference type="InterPro" id="IPR024956">
    <property type="entry name" value="tRNAHis_GuaTrfase_cat"/>
</dbReference>
<evidence type="ECO:0000256" key="3">
    <source>
        <dbReference type="ARBA" id="ARBA00022679"/>
    </source>
</evidence>
<keyword evidence="9 12" id="KW-0342">GTP-binding</keyword>
<dbReference type="GO" id="GO:0005525">
    <property type="term" value="F:GTP binding"/>
    <property type="evidence" value="ECO:0007669"/>
    <property type="project" value="UniProtKB-UniRule"/>
</dbReference>
<evidence type="ECO:0000256" key="12">
    <source>
        <dbReference type="PIRNR" id="PIRNR028980"/>
    </source>
</evidence>
<evidence type="ECO:0000256" key="6">
    <source>
        <dbReference type="ARBA" id="ARBA00022723"/>
    </source>
</evidence>